<dbReference type="RefSeq" id="XP_013902442.1">
    <property type="nucleotide sequence ID" value="XM_014046988.1"/>
</dbReference>
<dbReference type="GO" id="GO:0016887">
    <property type="term" value="F:ATP hydrolysis activity"/>
    <property type="evidence" value="ECO:0007669"/>
    <property type="project" value="InterPro"/>
</dbReference>
<feature type="compositionally biased region" description="Gly residues" evidence="1">
    <location>
        <begin position="215"/>
        <end position="233"/>
    </location>
</feature>
<sequence>MSSARGLSACKDCSGLVQPVPLTAQTLQSDVERGRVYGGPGADGGALHKQYPDHLGGYAAAQATQGAPTVLEGTPQFGGQNYGSAHATQQWGVREVPTPRQLVAQLDQWVVGQAAAKKTLAVAVYNHFKRLQNKRQHAPRAAPAGAGPSGAPPSLLESPLGRLSLLDGAFVERSAIPGHPLTHPAAGAFTGIAAAAAAAAQRQQQLQQEAAAGKGHAGAGGGPAGSAGGGGGAAAADEFQEVEKSNMVMLGPTGCGKTLLAKTLARLVNVPFAMADATTLTQAGYVGDDVESILYKLLQ</sequence>
<dbReference type="SUPFAM" id="SSF52540">
    <property type="entry name" value="P-loop containing nucleoside triphosphate hydrolases"/>
    <property type="match status" value="1"/>
</dbReference>
<evidence type="ECO:0000256" key="1">
    <source>
        <dbReference type="SAM" id="MobiDB-lite"/>
    </source>
</evidence>
<keyword evidence="3" id="KW-0645">Protease</keyword>
<feature type="non-terminal residue" evidence="3">
    <location>
        <position position="299"/>
    </location>
</feature>
<dbReference type="PANTHER" id="PTHR48102">
    <property type="entry name" value="ATP-DEPENDENT CLP PROTEASE ATP-BINDING SUBUNIT CLPX-LIKE, MITOCHONDRIAL-RELATED"/>
    <property type="match status" value="1"/>
</dbReference>
<keyword evidence="3" id="KW-0378">Hydrolase</keyword>
<dbReference type="GO" id="GO:0005759">
    <property type="term" value="C:mitochondrial matrix"/>
    <property type="evidence" value="ECO:0007669"/>
    <property type="project" value="TreeGrafter"/>
</dbReference>
<proteinExistence type="predicted"/>
<dbReference type="EMBL" id="KK100854">
    <property type="protein sequence ID" value="KIZ03423.1"/>
    <property type="molecule type" value="Genomic_DNA"/>
</dbReference>
<dbReference type="GO" id="GO:0051603">
    <property type="term" value="P:proteolysis involved in protein catabolic process"/>
    <property type="evidence" value="ECO:0007669"/>
    <property type="project" value="TreeGrafter"/>
</dbReference>
<feature type="region of interest" description="Disordered" evidence="1">
    <location>
        <begin position="133"/>
        <end position="158"/>
    </location>
</feature>
<reference evidence="3 4" key="1">
    <citation type="journal article" date="2013" name="BMC Genomics">
        <title>Reconstruction of the lipid metabolism for the microalga Monoraphidium neglectum from its genome sequence reveals characteristics suitable for biofuel production.</title>
        <authorList>
            <person name="Bogen C."/>
            <person name="Al-Dilaimi A."/>
            <person name="Albersmeier A."/>
            <person name="Wichmann J."/>
            <person name="Grundmann M."/>
            <person name="Rupp O."/>
            <person name="Lauersen K.J."/>
            <person name="Blifernez-Klassen O."/>
            <person name="Kalinowski J."/>
            <person name="Goesmann A."/>
            <person name="Mussgnug J.H."/>
            <person name="Kruse O."/>
        </authorList>
    </citation>
    <scope>NUCLEOTIDE SEQUENCE [LARGE SCALE GENOMIC DNA]</scope>
    <source>
        <strain evidence="3 4">SAG 48.87</strain>
    </source>
</reference>
<accession>A0A0D2JXR2</accession>
<keyword evidence="3" id="KW-0547">Nucleotide-binding</keyword>
<dbReference type="Proteomes" id="UP000054498">
    <property type="component" value="Unassembled WGS sequence"/>
</dbReference>
<feature type="region of interest" description="Disordered" evidence="1">
    <location>
        <begin position="205"/>
        <end position="235"/>
    </location>
</feature>
<organism evidence="3 4">
    <name type="scientific">Monoraphidium neglectum</name>
    <dbReference type="NCBI Taxonomy" id="145388"/>
    <lineage>
        <taxon>Eukaryota</taxon>
        <taxon>Viridiplantae</taxon>
        <taxon>Chlorophyta</taxon>
        <taxon>core chlorophytes</taxon>
        <taxon>Chlorophyceae</taxon>
        <taxon>CS clade</taxon>
        <taxon>Sphaeropleales</taxon>
        <taxon>Selenastraceae</taxon>
        <taxon>Monoraphidium</taxon>
    </lineage>
</organism>
<dbReference type="GeneID" id="25737418"/>
<dbReference type="InterPro" id="IPR050052">
    <property type="entry name" value="ATP-dep_Clp_protease_ClpX"/>
</dbReference>
<keyword evidence="3" id="KW-0067">ATP-binding</keyword>
<dbReference type="KEGG" id="mng:MNEG_4541"/>
<dbReference type="PANTHER" id="PTHR48102:SF7">
    <property type="entry name" value="ATP-DEPENDENT CLP PROTEASE ATP-BINDING SUBUNIT CLPX-LIKE, MITOCHONDRIAL"/>
    <property type="match status" value="1"/>
</dbReference>
<dbReference type="InterPro" id="IPR027417">
    <property type="entry name" value="P-loop_NTPase"/>
</dbReference>
<evidence type="ECO:0000313" key="4">
    <source>
        <dbReference type="Proteomes" id="UP000054498"/>
    </source>
</evidence>
<dbReference type="InterPro" id="IPR003959">
    <property type="entry name" value="ATPase_AAA_core"/>
</dbReference>
<gene>
    <name evidence="3" type="ORF">MNEG_4541</name>
</gene>
<dbReference type="OrthoDB" id="1721884at2759"/>
<feature type="domain" description="ATPase AAA-type core" evidence="2">
    <location>
        <begin position="247"/>
        <end position="292"/>
    </location>
</feature>
<dbReference type="AlphaFoldDB" id="A0A0D2JXR2"/>
<protein>
    <submittedName>
        <fullName evidence="3">ATP-dependent Clp protease ATP-binding subunit ClpX</fullName>
    </submittedName>
</protein>
<evidence type="ECO:0000259" key="2">
    <source>
        <dbReference type="Pfam" id="PF00004"/>
    </source>
</evidence>
<dbReference type="Pfam" id="PF00004">
    <property type="entry name" value="AAA"/>
    <property type="match status" value="1"/>
</dbReference>
<name>A0A0D2JXR2_9CHLO</name>
<keyword evidence="4" id="KW-1185">Reference proteome</keyword>
<dbReference type="STRING" id="145388.A0A0D2JXR2"/>
<dbReference type="GO" id="GO:0005524">
    <property type="term" value="F:ATP binding"/>
    <property type="evidence" value="ECO:0007669"/>
    <property type="project" value="UniProtKB-KW"/>
</dbReference>
<dbReference type="Gene3D" id="3.40.50.300">
    <property type="entry name" value="P-loop containing nucleotide triphosphate hydrolases"/>
    <property type="match status" value="1"/>
</dbReference>
<evidence type="ECO:0000313" key="3">
    <source>
        <dbReference type="EMBL" id="KIZ03423.1"/>
    </source>
</evidence>
<dbReference type="GO" id="GO:0008233">
    <property type="term" value="F:peptidase activity"/>
    <property type="evidence" value="ECO:0007669"/>
    <property type="project" value="UniProtKB-KW"/>
</dbReference>
<feature type="compositionally biased region" description="Low complexity" evidence="1">
    <location>
        <begin position="205"/>
        <end position="214"/>
    </location>
</feature>